<sequence length="358" mass="40203">MSFNNCEDTFGLKDVLTSNVISDNFDTTLLICLLRNLPPRESAPITGWDNLPHPGDNSTGADLARVKWYRNQLVHSKGGILSPTDVIQYWGDLEGAIGRLGGSSLLIEAQSTKHIVLDKSLTDILTKIRLNEHYIEENREMIDKLQVVVEKQETIKEQQEDRIQQLNDSLQKGGVQTQKHAAELSSHKESIDKCSDEIAECKKEIEKINSTIKSKHNEVTHKQNQVVNLTHLLVRLECKYNQKLNEIDGQLVKHDEQLSKHDEQLAQHDEQIAKSAKDIEDMKKKKHDSGDIPGDTKALIDEDLREDTFLVTRVVSDGLLLLKQNGVLLITGHAGTGKVEPVAMSYICFALAKLHTNV</sequence>
<evidence type="ECO:0000313" key="3">
    <source>
        <dbReference type="EMBL" id="CAG2228820.1"/>
    </source>
</evidence>
<accession>A0A8S3TD43</accession>
<dbReference type="Proteomes" id="UP000683360">
    <property type="component" value="Unassembled WGS sequence"/>
</dbReference>
<dbReference type="Pfam" id="PF18738">
    <property type="entry name" value="HEPN_DZIP3"/>
    <property type="match status" value="1"/>
</dbReference>
<dbReference type="InterPro" id="IPR041249">
    <property type="entry name" value="HEPN_DZIP3"/>
</dbReference>
<evidence type="ECO:0000313" key="4">
    <source>
        <dbReference type="Proteomes" id="UP000683360"/>
    </source>
</evidence>
<evidence type="ECO:0000259" key="2">
    <source>
        <dbReference type="Pfam" id="PF18738"/>
    </source>
</evidence>
<dbReference type="EMBL" id="CAJPWZ010002006">
    <property type="protein sequence ID" value="CAG2228820.1"/>
    <property type="molecule type" value="Genomic_DNA"/>
</dbReference>
<feature type="coiled-coil region" evidence="1">
    <location>
        <begin position="251"/>
        <end position="285"/>
    </location>
</feature>
<comment type="caution">
    <text evidence="3">The sequence shown here is derived from an EMBL/GenBank/DDBJ whole genome shotgun (WGS) entry which is preliminary data.</text>
</comment>
<gene>
    <name evidence="3" type="ORF">MEDL_41745</name>
</gene>
<dbReference type="OrthoDB" id="6147764at2759"/>
<keyword evidence="1" id="KW-0175">Coiled coil</keyword>
<reference evidence="3" key="1">
    <citation type="submission" date="2021-03" db="EMBL/GenBank/DDBJ databases">
        <authorList>
            <person name="Bekaert M."/>
        </authorList>
    </citation>
    <scope>NUCLEOTIDE SEQUENCE</scope>
</reference>
<keyword evidence="4" id="KW-1185">Reference proteome</keyword>
<organism evidence="3 4">
    <name type="scientific">Mytilus edulis</name>
    <name type="common">Blue mussel</name>
    <dbReference type="NCBI Taxonomy" id="6550"/>
    <lineage>
        <taxon>Eukaryota</taxon>
        <taxon>Metazoa</taxon>
        <taxon>Spiralia</taxon>
        <taxon>Lophotrochozoa</taxon>
        <taxon>Mollusca</taxon>
        <taxon>Bivalvia</taxon>
        <taxon>Autobranchia</taxon>
        <taxon>Pteriomorphia</taxon>
        <taxon>Mytilida</taxon>
        <taxon>Mytiloidea</taxon>
        <taxon>Mytilidae</taxon>
        <taxon>Mytilinae</taxon>
        <taxon>Mytilus</taxon>
    </lineage>
</organism>
<protein>
    <recommendedName>
        <fullName evidence="2">DZIP3-like HEPN domain-containing protein</fullName>
    </recommendedName>
</protein>
<feature type="domain" description="DZIP3-like HEPN" evidence="2">
    <location>
        <begin position="18"/>
        <end position="120"/>
    </location>
</feature>
<name>A0A8S3TD43_MYTED</name>
<dbReference type="AlphaFoldDB" id="A0A8S3TD43"/>
<feature type="coiled-coil region" evidence="1">
    <location>
        <begin position="142"/>
        <end position="218"/>
    </location>
</feature>
<proteinExistence type="predicted"/>
<evidence type="ECO:0000256" key="1">
    <source>
        <dbReference type="SAM" id="Coils"/>
    </source>
</evidence>